<protein>
    <recommendedName>
        <fullName evidence="3">Abortive infection protein-like C-terminal domain-containing protein</fullName>
    </recommendedName>
</protein>
<dbReference type="Proteomes" id="UP000614741">
    <property type="component" value="Unassembled WGS sequence"/>
</dbReference>
<evidence type="ECO:0008006" key="3">
    <source>
        <dbReference type="Google" id="ProtNLM"/>
    </source>
</evidence>
<evidence type="ECO:0000313" key="1">
    <source>
        <dbReference type="EMBL" id="GIG41947.1"/>
    </source>
</evidence>
<proteinExistence type="predicted"/>
<keyword evidence="2" id="KW-1185">Reference proteome</keyword>
<gene>
    <name evidence="1" type="ORF">Cph01nite_37090</name>
</gene>
<dbReference type="EMBL" id="BONP01000055">
    <property type="protein sequence ID" value="GIG41947.1"/>
    <property type="molecule type" value="Genomic_DNA"/>
</dbReference>
<sequence length="253" mass="28017">MITQETLSASFLGAGLPSDVVHAMLEEYEETSRRFFLGDYGPAAVNGGRFCEAIVRLVQHLGSGSFTPLNAEIHVERVLNQIENYSSLDDGIRLHVPRAIRLIYGIRNKRDTGHLRGGIVPNLQDATLVTGCLDWILAELVRVVHAVSAMEAQAMIANIVTRAAPIVEEIDGRPVLNAKLPRRDHVLALLYWAGQPTDVGTLRSWLPVGIRKYASKLLSDLESAFLVHLRDGVVYVTRPGLRYVEENRLLHPA</sequence>
<name>A0ABQ4DSH2_9CELL</name>
<reference evidence="1 2" key="1">
    <citation type="submission" date="2021-01" db="EMBL/GenBank/DDBJ databases">
        <title>Whole genome shotgun sequence of Cellulomonas phragmiteti NBRC 110785.</title>
        <authorList>
            <person name="Komaki H."/>
            <person name="Tamura T."/>
        </authorList>
    </citation>
    <scope>NUCLEOTIDE SEQUENCE [LARGE SCALE GENOMIC DNA]</scope>
    <source>
        <strain evidence="1 2">NBRC 110785</strain>
    </source>
</reference>
<evidence type="ECO:0000313" key="2">
    <source>
        <dbReference type="Proteomes" id="UP000614741"/>
    </source>
</evidence>
<accession>A0ABQ4DSH2</accession>
<dbReference type="RefSeq" id="WP_203676577.1">
    <property type="nucleotide sequence ID" value="NZ_BONP01000055.1"/>
</dbReference>
<organism evidence="1 2">
    <name type="scientific">Cellulomonas phragmiteti</name>
    <dbReference type="NCBI Taxonomy" id="478780"/>
    <lineage>
        <taxon>Bacteria</taxon>
        <taxon>Bacillati</taxon>
        <taxon>Actinomycetota</taxon>
        <taxon>Actinomycetes</taxon>
        <taxon>Micrococcales</taxon>
        <taxon>Cellulomonadaceae</taxon>
        <taxon>Cellulomonas</taxon>
    </lineage>
</organism>
<comment type="caution">
    <text evidence="1">The sequence shown here is derived from an EMBL/GenBank/DDBJ whole genome shotgun (WGS) entry which is preliminary data.</text>
</comment>